<dbReference type="KEGG" id="nnu:104608159"/>
<dbReference type="InterPro" id="IPR003388">
    <property type="entry name" value="Reticulon"/>
</dbReference>
<feature type="region of interest" description="Disordered" evidence="7">
    <location>
        <begin position="1"/>
        <end position="27"/>
    </location>
</feature>
<keyword evidence="3 6" id="KW-0256">Endoplasmic reticulum</keyword>
<evidence type="ECO:0000256" key="4">
    <source>
        <dbReference type="ARBA" id="ARBA00022989"/>
    </source>
</evidence>
<reference evidence="10" key="1">
    <citation type="submission" date="2025-08" db="UniProtKB">
        <authorList>
            <consortium name="RefSeq"/>
        </authorList>
    </citation>
    <scope>IDENTIFICATION</scope>
</reference>
<keyword evidence="4" id="KW-1133">Transmembrane helix</keyword>
<dbReference type="PANTHER" id="PTHR46626">
    <property type="entry name" value="RETICULON-LIKE PROTEIN B17"/>
    <property type="match status" value="1"/>
</dbReference>
<dbReference type="InParanoid" id="A0A1U8AW09"/>
<feature type="region of interest" description="Disordered" evidence="7">
    <location>
        <begin position="157"/>
        <end position="179"/>
    </location>
</feature>
<dbReference type="PANTHER" id="PTHR46626:SF2">
    <property type="entry name" value="RETICULON-LIKE PROTEIN B17"/>
    <property type="match status" value="1"/>
</dbReference>
<name>A0A1U8AW09_NELNU</name>
<evidence type="ECO:0000256" key="3">
    <source>
        <dbReference type="ARBA" id="ARBA00022824"/>
    </source>
</evidence>
<sequence length="448" mass="50710">MMSSVMDSTPPSRRSEPRLRIKSASRFARTEDFGADAEDIPHFSVEVIPSSPNVTLSPSLLSRQGVPLQELLLLSPSSHSPLRRSKSRLNERTEMAEEPIDQLGSRRRCKSRASSMAVLGCASPRNGRRTRRRLEQEIREEKDVGLGVEIGKARRRKSTRSCKENPSIVPSVRSPKTGDDDPCNLDHIWQLISDQVMWKDVAKSSLWFGFGSLCFLSSCFTRGLNFSIISAVSQLGLLFLGASFFFNSISQSYSHEDHKKQEFKLKEDDILRVARVMLPAANLVIAKTKELFSGEPSMTLKAAPILLFGAEYGHLITLWRLCATGFFVSFTAPKLYSCHSEKIKKQVENWRSWMREKWVACSRKKIVAASAATVLWNLSSLKTRMFAVFILLVILRFHRQHSQVEVKELEGEKHQQQQDSVIVTEIEEQQQKQQALVVVAQERSNKSS</sequence>
<dbReference type="GeneID" id="104608159"/>
<dbReference type="OrthoDB" id="783438at2759"/>
<feature type="compositionally biased region" description="Polar residues" evidence="7">
    <location>
        <begin position="1"/>
        <end position="12"/>
    </location>
</feature>
<dbReference type="OMA" id="MAAMAMD"/>
<proteinExistence type="predicted"/>
<dbReference type="PROSITE" id="PS50845">
    <property type="entry name" value="RETICULON"/>
    <property type="match status" value="1"/>
</dbReference>
<evidence type="ECO:0000256" key="5">
    <source>
        <dbReference type="ARBA" id="ARBA00023136"/>
    </source>
</evidence>
<comment type="subcellular location">
    <subcellularLocation>
        <location evidence="1 6">Endoplasmic reticulum membrane</location>
        <topology evidence="1 6">Multi-pass membrane protein</topology>
    </subcellularLocation>
</comment>
<protein>
    <recommendedName>
        <fullName evidence="6">Reticulon-like protein</fullName>
    </recommendedName>
</protein>
<keyword evidence="5" id="KW-0472">Membrane</keyword>
<dbReference type="FunCoup" id="A0A1U8AW09">
    <property type="interactions" value="583"/>
</dbReference>
<dbReference type="AlphaFoldDB" id="A0A1U8AW09"/>
<keyword evidence="9" id="KW-1185">Reference proteome</keyword>
<evidence type="ECO:0000256" key="1">
    <source>
        <dbReference type="ARBA" id="ARBA00004477"/>
    </source>
</evidence>
<evidence type="ECO:0000313" key="9">
    <source>
        <dbReference type="Proteomes" id="UP000189703"/>
    </source>
</evidence>
<evidence type="ECO:0000313" key="10">
    <source>
        <dbReference type="RefSeq" id="XP_010272354.1"/>
    </source>
</evidence>
<evidence type="ECO:0000256" key="7">
    <source>
        <dbReference type="SAM" id="MobiDB-lite"/>
    </source>
</evidence>
<feature type="region of interest" description="Disordered" evidence="7">
    <location>
        <begin position="77"/>
        <end position="107"/>
    </location>
</feature>
<dbReference type="Pfam" id="PF02453">
    <property type="entry name" value="Reticulon"/>
    <property type="match status" value="1"/>
</dbReference>
<dbReference type="RefSeq" id="XP_010272354.1">
    <property type="nucleotide sequence ID" value="XM_010274052.2"/>
</dbReference>
<dbReference type="eggNOG" id="ENOG502QU5C">
    <property type="taxonomic scope" value="Eukaryota"/>
</dbReference>
<dbReference type="GO" id="GO:0005789">
    <property type="term" value="C:endoplasmic reticulum membrane"/>
    <property type="evidence" value="ECO:0007669"/>
    <property type="project" value="UniProtKB-SubCell"/>
</dbReference>
<evidence type="ECO:0000256" key="6">
    <source>
        <dbReference type="RuleBase" id="RU363132"/>
    </source>
</evidence>
<dbReference type="InterPro" id="IPR044647">
    <property type="entry name" value="RTNLB17/18/21"/>
</dbReference>
<keyword evidence="2" id="KW-0812">Transmembrane</keyword>
<gene>
    <name evidence="10" type="primary">LOC104608159</name>
</gene>
<accession>A0A1U8AW09</accession>
<evidence type="ECO:0000256" key="2">
    <source>
        <dbReference type="ARBA" id="ARBA00022692"/>
    </source>
</evidence>
<dbReference type="Proteomes" id="UP000189703">
    <property type="component" value="Unplaced"/>
</dbReference>
<evidence type="ECO:0000259" key="8">
    <source>
        <dbReference type="PROSITE" id="PS50845"/>
    </source>
</evidence>
<feature type="domain" description="Reticulon" evidence="8">
    <location>
        <begin position="192"/>
        <end position="357"/>
    </location>
</feature>
<organism evidence="9 10">
    <name type="scientific">Nelumbo nucifera</name>
    <name type="common">Sacred lotus</name>
    <dbReference type="NCBI Taxonomy" id="4432"/>
    <lineage>
        <taxon>Eukaryota</taxon>
        <taxon>Viridiplantae</taxon>
        <taxon>Streptophyta</taxon>
        <taxon>Embryophyta</taxon>
        <taxon>Tracheophyta</taxon>
        <taxon>Spermatophyta</taxon>
        <taxon>Magnoliopsida</taxon>
        <taxon>Proteales</taxon>
        <taxon>Nelumbonaceae</taxon>
        <taxon>Nelumbo</taxon>
    </lineage>
</organism>